<evidence type="ECO:0000256" key="1">
    <source>
        <dbReference type="ARBA" id="ARBA00010838"/>
    </source>
</evidence>
<dbReference type="InterPro" id="IPR017853">
    <property type="entry name" value="GH"/>
</dbReference>
<evidence type="ECO:0008006" key="7">
    <source>
        <dbReference type="Google" id="ProtNLM"/>
    </source>
</evidence>
<dbReference type="SUPFAM" id="SSF51445">
    <property type="entry name" value="(Trans)glycosidases"/>
    <property type="match status" value="1"/>
</dbReference>
<keyword evidence="2" id="KW-0378">Hydrolase</keyword>
<dbReference type="Pfam" id="PF00232">
    <property type="entry name" value="Glyco_hydro_1"/>
    <property type="match status" value="1"/>
</dbReference>
<keyword evidence="3" id="KW-0326">Glycosidase</keyword>
<comment type="caution">
    <text evidence="5">The sequence shown here is derived from an EMBL/GenBank/DDBJ whole genome shotgun (WGS) entry which is preliminary data.</text>
</comment>
<name>A0ABP4EMF0_9ACTN</name>
<evidence type="ECO:0000256" key="3">
    <source>
        <dbReference type="ARBA" id="ARBA00023295"/>
    </source>
</evidence>
<dbReference type="PANTHER" id="PTHR10353">
    <property type="entry name" value="GLYCOSYL HYDROLASE"/>
    <property type="match status" value="1"/>
</dbReference>
<dbReference type="InterPro" id="IPR001360">
    <property type="entry name" value="Glyco_hydro_1"/>
</dbReference>
<dbReference type="Gene3D" id="3.20.20.80">
    <property type="entry name" value="Glycosidases"/>
    <property type="match status" value="1"/>
</dbReference>
<dbReference type="EMBL" id="BAAALD010000090">
    <property type="protein sequence ID" value="GAA1113923.1"/>
    <property type="molecule type" value="Genomic_DNA"/>
</dbReference>
<reference evidence="6" key="1">
    <citation type="journal article" date="2019" name="Int. J. Syst. Evol. Microbiol.">
        <title>The Global Catalogue of Microorganisms (GCM) 10K type strain sequencing project: providing services to taxonomists for standard genome sequencing and annotation.</title>
        <authorList>
            <consortium name="The Broad Institute Genomics Platform"/>
            <consortium name="The Broad Institute Genome Sequencing Center for Infectious Disease"/>
            <person name="Wu L."/>
            <person name="Ma J."/>
        </authorList>
    </citation>
    <scope>NUCLEOTIDE SEQUENCE [LARGE SCALE GENOMIC DNA]</scope>
    <source>
        <strain evidence="6">JCM 13002</strain>
    </source>
</reference>
<accession>A0ABP4EMF0</accession>
<comment type="similarity">
    <text evidence="1 4">Belongs to the glycosyl hydrolase 1 family.</text>
</comment>
<gene>
    <name evidence="5" type="ORF">GCM10009663_63330</name>
</gene>
<keyword evidence="6" id="KW-1185">Reference proteome</keyword>
<proteinExistence type="inferred from homology"/>
<evidence type="ECO:0000313" key="5">
    <source>
        <dbReference type="EMBL" id="GAA1113923.1"/>
    </source>
</evidence>
<evidence type="ECO:0000256" key="2">
    <source>
        <dbReference type="ARBA" id="ARBA00022801"/>
    </source>
</evidence>
<evidence type="ECO:0000256" key="4">
    <source>
        <dbReference type="RuleBase" id="RU003690"/>
    </source>
</evidence>
<sequence>MGRWPGAVRDGHTGAVACDHYHRFPEDVALMRGLGLDGYRFSLAWPRIRPAGEGAVNPAGLDFYDRLVDALLR</sequence>
<evidence type="ECO:0000313" key="6">
    <source>
        <dbReference type="Proteomes" id="UP001499987"/>
    </source>
</evidence>
<organism evidence="5 6">
    <name type="scientific">Kitasatospora arboriphila</name>
    <dbReference type="NCBI Taxonomy" id="258052"/>
    <lineage>
        <taxon>Bacteria</taxon>
        <taxon>Bacillati</taxon>
        <taxon>Actinomycetota</taxon>
        <taxon>Actinomycetes</taxon>
        <taxon>Kitasatosporales</taxon>
        <taxon>Streptomycetaceae</taxon>
        <taxon>Kitasatospora</taxon>
    </lineage>
</organism>
<protein>
    <recommendedName>
        <fullName evidence="7">Glycosyl hydrolase family protein</fullName>
    </recommendedName>
</protein>
<dbReference type="Proteomes" id="UP001499987">
    <property type="component" value="Unassembled WGS sequence"/>
</dbReference>
<dbReference type="PANTHER" id="PTHR10353:SF36">
    <property type="entry name" value="LP05116P"/>
    <property type="match status" value="1"/>
</dbReference>